<dbReference type="SUPFAM" id="SSF54506">
    <property type="entry name" value="Diaminopimelate epimerase-like"/>
    <property type="match status" value="1"/>
</dbReference>
<dbReference type="Pfam" id="PF02567">
    <property type="entry name" value="PhzC-PhzF"/>
    <property type="match status" value="1"/>
</dbReference>
<reference evidence="4 5" key="1">
    <citation type="submission" date="2016-08" db="EMBL/GenBank/DDBJ databases">
        <title>Complete genome sequence of Streptomyces agglomeratus strain 6-3-2, a novel anti-MRSA actinomycete isolated from Wuli of Tebit, China.</title>
        <authorList>
            <person name="Chen X."/>
        </authorList>
    </citation>
    <scope>NUCLEOTIDE SEQUENCE [LARGE SCALE GENOMIC DNA]</scope>
    <source>
        <strain evidence="4 5">6-3-2</strain>
    </source>
</reference>
<dbReference type="PIRSF" id="PIRSF016184">
    <property type="entry name" value="PhzC_PhzF"/>
    <property type="match status" value="1"/>
</dbReference>
<dbReference type="NCBIfam" id="TIGR00654">
    <property type="entry name" value="PhzF_family"/>
    <property type="match status" value="1"/>
</dbReference>
<dbReference type="Gene3D" id="3.10.310.10">
    <property type="entry name" value="Diaminopimelate Epimerase, Chain A, domain 1"/>
    <property type="match status" value="2"/>
</dbReference>
<evidence type="ECO:0000313" key="4">
    <source>
        <dbReference type="EMBL" id="OEJ28243.1"/>
    </source>
</evidence>
<keyword evidence="2" id="KW-0413">Isomerase</keyword>
<dbReference type="STRING" id="285458.BGM19_05850"/>
<dbReference type="PANTHER" id="PTHR13774:SF17">
    <property type="entry name" value="PHENAZINE BIOSYNTHESIS-LIKE DOMAIN-CONTAINING PROTEIN"/>
    <property type="match status" value="1"/>
</dbReference>
<dbReference type="InterPro" id="IPR003719">
    <property type="entry name" value="Phenazine_PhzF-like"/>
</dbReference>
<evidence type="ECO:0000256" key="2">
    <source>
        <dbReference type="ARBA" id="ARBA00023235"/>
    </source>
</evidence>
<dbReference type="RefSeq" id="WP_069935575.1">
    <property type="nucleotide sequence ID" value="NZ_MEHJ01000001.1"/>
</dbReference>
<dbReference type="GO" id="GO:0016853">
    <property type="term" value="F:isomerase activity"/>
    <property type="evidence" value="ECO:0007669"/>
    <property type="project" value="UniProtKB-KW"/>
</dbReference>
<keyword evidence="5" id="KW-1185">Reference proteome</keyword>
<comment type="similarity">
    <text evidence="1">Belongs to the PhzF family.</text>
</comment>
<dbReference type="PROSITE" id="PS50096">
    <property type="entry name" value="IQ"/>
    <property type="match status" value="1"/>
</dbReference>
<gene>
    <name evidence="4" type="ORF">AS594_30890</name>
</gene>
<dbReference type="GO" id="GO:0005737">
    <property type="term" value="C:cytoplasm"/>
    <property type="evidence" value="ECO:0007669"/>
    <property type="project" value="TreeGrafter"/>
</dbReference>
<comment type="caution">
    <text evidence="4">The sequence shown here is derived from an EMBL/GenBank/DDBJ whole genome shotgun (WGS) entry which is preliminary data.</text>
</comment>
<proteinExistence type="inferred from homology"/>
<name>A0A1E5PFC9_9ACTN</name>
<dbReference type="Proteomes" id="UP000095759">
    <property type="component" value="Unassembled WGS sequence"/>
</dbReference>
<dbReference type="AlphaFoldDB" id="A0A1E5PFC9"/>
<protein>
    <submittedName>
        <fullName evidence="4">Oxidoreductase</fullName>
    </submittedName>
</protein>
<dbReference type="EMBL" id="MEHJ01000001">
    <property type="protein sequence ID" value="OEJ28243.1"/>
    <property type="molecule type" value="Genomic_DNA"/>
</dbReference>
<evidence type="ECO:0000256" key="1">
    <source>
        <dbReference type="ARBA" id="ARBA00008270"/>
    </source>
</evidence>
<evidence type="ECO:0000313" key="5">
    <source>
        <dbReference type="Proteomes" id="UP000095759"/>
    </source>
</evidence>
<dbReference type="OrthoDB" id="9788221at2"/>
<accession>A0A1E5PFC9</accession>
<feature type="active site" evidence="3">
    <location>
        <position position="46"/>
    </location>
</feature>
<evidence type="ECO:0000256" key="3">
    <source>
        <dbReference type="PIRSR" id="PIRSR016184-1"/>
    </source>
</evidence>
<dbReference type="PANTHER" id="PTHR13774">
    <property type="entry name" value="PHENAZINE BIOSYNTHESIS PROTEIN"/>
    <property type="match status" value="1"/>
</dbReference>
<organism evidence="4 5">
    <name type="scientific">Streptomyces agglomeratus</name>
    <dbReference type="NCBI Taxonomy" id="285458"/>
    <lineage>
        <taxon>Bacteria</taxon>
        <taxon>Bacillati</taxon>
        <taxon>Actinomycetota</taxon>
        <taxon>Actinomycetes</taxon>
        <taxon>Kitasatosporales</taxon>
        <taxon>Streptomycetaceae</taxon>
        <taxon>Streptomyces</taxon>
    </lineage>
</organism>
<sequence>MRIYVVDAFTDRPFAGNPAGVCLLPAGEWPQDGWMQQVAAELNHSETAFALPRPGAGEAGWAIRWFTPLAETNLCGHATLATAHVLRTERGHIGTVRFSSRHSGALLAHTDAEGTITLDFPAAPGSRTPVPEGLAEALGTTPAATFRTGALGDLLTVLPDEDAVRAVVPDLDAVAALTRREKRRGVIVTAPAWADRTYDFVSRFFSPAEGIPEDPVTGSAHTALAPYWSERLGRDGLTGLQASVRGGLVRTAVRGDRVHLTGNAVTVLDGTLHT</sequence>